<comment type="function">
    <text evidence="8">Catalyzes the condensation of pantoate with beta-alanine in an ATP-dependent reaction via a pantoyl-adenylate intermediate.</text>
</comment>
<dbReference type="Pfam" id="PF02569">
    <property type="entry name" value="Pantoate_ligase"/>
    <property type="match status" value="1"/>
</dbReference>
<dbReference type="GO" id="GO:0004592">
    <property type="term" value="F:pantoate-beta-alanine ligase activity"/>
    <property type="evidence" value="ECO:0007669"/>
    <property type="project" value="UniProtKB-UniRule"/>
</dbReference>
<dbReference type="InterPro" id="IPR004821">
    <property type="entry name" value="Cyt_trans-like"/>
</dbReference>
<evidence type="ECO:0000256" key="8">
    <source>
        <dbReference type="HAMAP-Rule" id="MF_00158"/>
    </source>
</evidence>
<evidence type="ECO:0000256" key="5">
    <source>
        <dbReference type="ARBA" id="ARBA00022741"/>
    </source>
</evidence>
<dbReference type="InterPro" id="IPR042176">
    <property type="entry name" value="Pantoate_ligase_C"/>
</dbReference>
<feature type="binding site" evidence="8">
    <location>
        <position position="63"/>
    </location>
    <ligand>
        <name>(R)-pantoate</name>
        <dbReference type="ChEBI" id="CHEBI:15980"/>
    </ligand>
</feature>
<keyword evidence="8" id="KW-0963">Cytoplasm</keyword>
<dbReference type="Proteomes" id="UP000245631">
    <property type="component" value="Unassembled WGS sequence"/>
</dbReference>
<accession>A0A8E3B2W1</accession>
<feature type="binding site" evidence="8">
    <location>
        <begin position="32"/>
        <end position="39"/>
    </location>
    <ligand>
        <name>ATP</name>
        <dbReference type="ChEBI" id="CHEBI:30616"/>
    </ligand>
</feature>
<dbReference type="NCBIfam" id="TIGR00125">
    <property type="entry name" value="cyt_tran_rel"/>
    <property type="match status" value="1"/>
</dbReference>
<feature type="active site" description="Proton donor" evidence="8">
    <location>
        <position position="39"/>
    </location>
</feature>
<dbReference type="CDD" id="cd00560">
    <property type="entry name" value="PanC"/>
    <property type="match status" value="1"/>
</dbReference>
<dbReference type="UniPathway" id="UPA00028">
    <property type="reaction ID" value="UER00005"/>
</dbReference>
<dbReference type="InterPro" id="IPR003721">
    <property type="entry name" value="Pantoate_ligase"/>
</dbReference>
<dbReference type="AlphaFoldDB" id="A0A8E3B2W1"/>
<feature type="binding site" evidence="8">
    <location>
        <position position="63"/>
    </location>
    <ligand>
        <name>beta-alanine</name>
        <dbReference type="ChEBI" id="CHEBI:57966"/>
    </ligand>
</feature>
<feature type="binding site" evidence="8">
    <location>
        <begin position="186"/>
        <end position="189"/>
    </location>
    <ligand>
        <name>ATP</name>
        <dbReference type="ChEBI" id="CHEBI:30616"/>
    </ligand>
</feature>
<reference evidence="9 10" key="1">
    <citation type="submission" date="2018-05" db="EMBL/GenBank/DDBJ databases">
        <title>Genomic Encyclopedia of Type Strains, Phase IV (KMG-IV): sequencing the most valuable type-strain genomes for metagenomic binning, comparative biology and taxonomic classification.</title>
        <authorList>
            <person name="Goeker M."/>
        </authorList>
    </citation>
    <scope>NUCLEOTIDE SEQUENCE [LARGE SCALE GENOMIC DNA]</scope>
    <source>
        <strain evidence="9 10">DSM 2626</strain>
    </source>
</reference>
<comment type="catalytic activity">
    <reaction evidence="7 8">
        <text>(R)-pantoate + beta-alanine + ATP = (R)-pantothenate + AMP + diphosphate + H(+)</text>
        <dbReference type="Rhea" id="RHEA:10912"/>
        <dbReference type="ChEBI" id="CHEBI:15378"/>
        <dbReference type="ChEBI" id="CHEBI:15980"/>
        <dbReference type="ChEBI" id="CHEBI:29032"/>
        <dbReference type="ChEBI" id="CHEBI:30616"/>
        <dbReference type="ChEBI" id="CHEBI:33019"/>
        <dbReference type="ChEBI" id="CHEBI:57966"/>
        <dbReference type="ChEBI" id="CHEBI:456215"/>
        <dbReference type="EC" id="6.3.2.1"/>
    </reaction>
</comment>
<protein>
    <recommendedName>
        <fullName evidence="8">Pantothenate synthetase</fullName>
        <shortName evidence="8">PS</shortName>
        <ecNumber evidence="8">6.3.2.1</ecNumber>
    </recommendedName>
    <alternativeName>
        <fullName evidence="8">Pantoate--beta-alanine ligase</fullName>
    </alternativeName>
    <alternativeName>
        <fullName evidence="8">Pantoate-activating enzyme</fullName>
    </alternativeName>
</protein>
<dbReference type="InterPro" id="IPR014729">
    <property type="entry name" value="Rossmann-like_a/b/a_fold"/>
</dbReference>
<organism evidence="9 10">
    <name type="scientific">Rhizobium loti</name>
    <name type="common">Mesorhizobium loti</name>
    <dbReference type="NCBI Taxonomy" id="381"/>
    <lineage>
        <taxon>Bacteria</taxon>
        <taxon>Pseudomonadati</taxon>
        <taxon>Pseudomonadota</taxon>
        <taxon>Alphaproteobacteria</taxon>
        <taxon>Hyphomicrobiales</taxon>
        <taxon>Phyllobacteriaceae</taxon>
        <taxon>Mesorhizobium</taxon>
    </lineage>
</organism>
<comment type="caution">
    <text evidence="9">The sequence shown here is derived from an EMBL/GenBank/DDBJ whole genome shotgun (WGS) entry which is preliminary data.</text>
</comment>
<dbReference type="PANTHER" id="PTHR21299:SF1">
    <property type="entry name" value="PANTOATE--BETA-ALANINE LIGASE"/>
    <property type="match status" value="1"/>
</dbReference>
<dbReference type="GeneID" id="61055103"/>
<comment type="subunit">
    <text evidence="8">Homodimer.</text>
</comment>
<comment type="pathway">
    <text evidence="1 8">Cofactor biosynthesis; (R)-pantothenate biosynthesis; (R)-pantothenate from (R)-pantoate and beta-alanine: step 1/1.</text>
</comment>
<dbReference type="HAMAP" id="MF_00158">
    <property type="entry name" value="PanC"/>
    <property type="match status" value="1"/>
</dbReference>
<feature type="binding site" evidence="8">
    <location>
        <position position="155"/>
    </location>
    <ligand>
        <name>(R)-pantoate</name>
        <dbReference type="ChEBI" id="CHEBI:15980"/>
    </ligand>
</feature>
<dbReference type="GO" id="GO:0005829">
    <property type="term" value="C:cytosol"/>
    <property type="evidence" value="ECO:0007669"/>
    <property type="project" value="TreeGrafter"/>
</dbReference>
<feature type="binding site" evidence="8">
    <location>
        <position position="178"/>
    </location>
    <ligand>
        <name>ATP</name>
        <dbReference type="ChEBI" id="CHEBI:30616"/>
    </ligand>
</feature>
<feature type="binding site" evidence="8">
    <location>
        <begin position="149"/>
        <end position="152"/>
    </location>
    <ligand>
        <name>ATP</name>
        <dbReference type="ChEBI" id="CHEBI:30616"/>
    </ligand>
</feature>
<comment type="miscellaneous">
    <text evidence="8">The reaction proceeds by a bi uni uni bi ping pong mechanism.</text>
</comment>
<keyword evidence="5 8" id="KW-0547">Nucleotide-binding</keyword>
<keyword evidence="4 8" id="KW-0566">Pantothenate biosynthesis</keyword>
<evidence type="ECO:0000256" key="6">
    <source>
        <dbReference type="ARBA" id="ARBA00022840"/>
    </source>
</evidence>
<dbReference type="RefSeq" id="WP_109670828.1">
    <property type="nucleotide sequence ID" value="NZ_QGGH01000012.1"/>
</dbReference>
<name>A0A8E3B2W1_RHILI</name>
<dbReference type="PANTHER" id="PTHR21299">
    <property type="entry name" value="CYTIDYLATE KINASE/PANTOATE-BETA-ALANINE LIGASE"/>
    <property type="match status" value="1"/>
</dbReference>
<keyword evidence="3 8" id="KW-0436">Ligase</keyword>
<keyword evidence="6 8" id="KW-0067">ATP-binding</keyword>
<evidence type="ECO:0000256" key="4">
    <source>
        <dbReference type="ARBA" id="ARBA00022655"/>
    </source>
</evidence>
<dbReference type="NCBIfam" id="TIGR00018">
    <property type="entry name" value="panC"/>
    <property type="match status" value="1"/>
</dbReference>
<comment type="subcellular location">
    <subcellularLocation>
        <location evidence="8">Cytoplasm</location>
    </subcellularLocation>
</comment>
<dbReference type="EMBL" id="QGGH01000012">
    <property type="protein sequence ID" value="PWJ88232.1"/>
    <property type="molecule type" value="Genomic_DNA"/>
</dbReference>
<dbReference type="EC" id="6.3.2.1" evidence="8"/>
<comment type="similarity">
    <text evidence="2 8">Belongs to the pantothenate synthetase family.</text>
</comment>
<proteinExistence type="inferred from homology"/>
<sequence>MSIPIVRIVAELRSIVAAWRREGFRVAVVPTMGALHEGHLSLVRAALAKADRVIVTLFVNPKQFNSAGDLAVYPRTEHDDAAKLASVGTHILYAPDAADIYPQGFATTVSVAGVSEALCGAFRPGHFDGVATVVTKLFLQTGANLAFFGEKDFQQLQVVRRLVRDLDIPIEIVAGPTVREADGLAMSSRNTRLSAAERRSAPRLAEILFETAGRLSSGEPVERLLHDARQEILAAGFSPVEYLELRAGDNLALMATADRPARLLVAAWLGQTRLIDNVEVESAQRSVQALKQAAA</sequence>
<dbReference type="SUPFAM" id="SSF52374">
    <property type="entry name" value="Nucleotidylyl transferase"/>
    <property type="match status" value="1"/>
</dbReference>
<evidence type="ECO:0000256" key="7">
    <source>
        <dbReference type="ARBA" id="ARBA00048258"/>
    </source>
</evidence>
<dbReference type="Gene3D" id="3.30.1300.10">
    <property type="entry name" value="Pantoate-beta-alanine ligase, C-terminal domain"/>
    <property type="match status" value="1"/>
</dbReference>
<evidence type="ECO:0000256" key="2">
    <source>
        <dbReference type="ARBA" id="ARBA00009256"/>
    </source>
</evidence>
<evidence type="ECO:0000256" key="3">
    <source>
        <dbReference type="ARBA" id="ARBA00022598"/>
    </source>
</evidence>
<evidence type="ECO:0000313" key="9">
    <source>
        <dbReference type="EMBL" id="PWJ88232.1"/>
    </source>
</evidence>
<dbReference type="GO" id="GO:0015940">
    <property type="term" value="P:pantothenate biosynthetic process"/>
    <property type="evidence" value="ECO:0007669"/>
    <property type="project" value="UniProtKB-UniRule"/>
</dbReference>
<evidence type="ECO:0000256" key="1">
    <source>
        <dbReference type="ARBA" id="ARBA00004990"/>
    </source>
</evidence>
<gene>
    <name evidence="8" type="primary">panC</name>
    <name evidence="9" type="ORF">C8D77_112128</name>
</gene>
<dbReference type="Gene3D" id="3.40.50.620">
    <property type="entry name" value="HUPs"/>
    <property type="match status" value="1"/>
</dbReference>
<evidence type="ECO:0000313" key="10">
    <source>
        <dbReference type="Proteomes" id="UP000245631"/>
    </source>
</evidence>
<dbReference type="GO" id="GO:0005524">
    <property type="term" value="F:ATP binding"/>
    <property type="evidence" value="ECO:0007669"/>
    <property type="project" value="UniProtKB-KW"/>
</dbReference>